<feature type="signal peptide" evidence="5">
    <location>
        <begin position="1"/>
        <end position="28"/>
    </location>
</feature>
<feature type="domain" description="GH26" evidence="6">
    <location>
        <begin position="8"/>
        <end position="318"/>
    </location>
</feature>
<dbReference type="Gene3D" id="3.20.20.80">
    <property type="entry name" value="Glycosidases"/>
    <property type="match status" value="1"/>
</dbReference>
<reference evidence="7" key="1">
    <citation type="submission" date="2022-06" db="EMBL/GenBank/DDBJ databases">
        <title>Physiological and biochemical characterization and genomic elucidation of a strain of the genus Ensifer adhaerens M8 that combines arsenic oxidation and chromium reduction.</title>
        <authorList>
            <person name="Li X."/>
            <person name="Yu c."/>
        </authorList>
    </citation>
    <scope>NUCLEOTIDE SEQUENCE</scope>
    <source>
        <strain evidence="7">M8</strain>
    </source>
</reference>
<evidence type="ECO:0000256" key="2">
    <source>
        <dbReference type="ARBA" id="ARBA00022801"/>
    </source>
</evidence>
<keyword evidence="5" id="KW-0732">Signal</keyword>
<dbReference type="AlphaFoldDB" id="A0A9Q8Y5K5"/>
<keyword evidence="3 4" id="KW-0326">Glycosidase</keyword>
<dbReference type="PANTHER" id="PTHR40079:SF4">
    <property type="entry name" value="GH26 DOMAIN-CONTAINING PROTEIN-RELATED"/>
    <property type="match status" value="1"/>
</dbReference>
<evidence type="ECO:0000256" key="4">
    <source>
        <dbReference type="PROSITE-ProRule" id="PRU01100"/>
    </source>
</evidence>
<dbReference type="Pfam" id="PF02156">
    <property type="entry name" value="Glyco_hydro_26"/>
    <property type="match status" value="1"/>
</dbReference>
<evidence type="ECO:0000256" key="1">
    <source>
        <dbReference type="ARBA" id="ARBA00007754"/>
    </source>
</evidence>
<feature type="active site" description="Proton donor" evidence="4">
    <location>
        <position position="156"/>
    </location>
</feature>
<dbReference type="InterPro" id="IPR022790">
    <property type="entry name" value="GH26_dom"/>
</dbReference>
<evidence type="ECO:0000259" key="6">
    <source>
        <dbReference type="PROSITE" id="PS51764"/>
    </source>
</evidence>
<evidence type="ECO:0000313" key="8">
    <source>
        <dbReference type="Proteomes" id="UP001055460"/>
    </source>
</evidence>
<dbReference type="GO" id="GO:0006080">
    <property type="term" value="P:substituted mannan metabolic process"/>
    <property type="evidence" value="ECO:0007669"/>
    <property type="project" value="InterPro"/>
</dbReference>
<protein>
    <submittedName>
        <fullName evidence="7">Glycosyl hydrolase family 5</fullName>
    </submittedName>
</protein>
<dbReference type="InterPro" id="IPR000805">
    <property type="entry name" value="Glyco_hydro_26"/>
</dbReference>
<gene>
    <name evidence="7" type="ORF">NE863_15700</name>
</gene>
<dbReference type="GO" id="GO:0016985">
    <property type="term" value="F:mannan endo-1,4-beta-mannosidase activity"/>
    <property type="evidence" value="ECO:0007669"/>
    <property type="project" value="InterPro"/>
</dbReference>
<name>A0A9Q8Y5K5_ENSAD</name>
<proteinExistence type="inferred from homology"/>
<evidence type="ECO:0000256" key="3">
    <source>
        <dbReference type="ARBA" id="ARBA00023295"/>
    </source>
</evidence>
<evidence type="ECO:0000313" key="7">
    <source>
        <dbReference type="EMBL" id="USJ22727.1"/>
    </source>
</evidence>
<sequence length="318" mass="35803">MKRKLAFALCTALALQLDLSASLVSALAQEKANPATSAEQTMSDKRPVIHPGGTKFGAYDPHGDFGAQSDVSTEALFLPWEDVDLASLQVADEYALQRNRNLLITIEPWSWSLDWKLTPTQLRDRMLRGEYDANMEAIANTIAGLKSPVIVRWGQEMEDTSGRFSWAGWEPQDWIKAYRHAMDIVRAKAPKAQIMWSPKGLPNLVDYYPGDDYVDLVGLSVFGLEPFDKIEYGAPKTFTEALKPGYDLVAKYNKPIWVAELGWEGSQAYMQPWMNAATQADSQFPNLAEVVYFNDRDVIDWPHDLGRPNWRVVNDATN</sequence>
<dbReference type="PROSITE" id="PS51764">
    <property type="entry name" value="GH26"/>
    <property type="match status" value="1"/>
</dbReference>
<dbReference type="SUPFAM" id="SSF51445">
    <property type="entry name" value="(Trans)glycosidases"/>
    <property type="match status" value="1"/>
</dbReference>
<dbReference type="OrthoDB" id="9816550at2"/>
<accession>A0A9Q8Y5K5</accession>
<dbReference type="EMBL" id="CP098807">
    <property type="protein sequence ID" value="USJ22727.1"/>
    <property type="molecule type" value="Genomic_DNA"/>
</dbReference>
<evidence type="ECO:0000256" key="5">
    <source>
        <dbReference type="SAM" id="SignalP"/>
    </source>
</evidence>
<dbReference type="InterPro" id="IPR017853">
    <property type="entry name" value="GH"/>
</dbReference>
<dbReference type="Proteomes" id="UP001055460">
    <property type="component" value="Chromosome"/>
</dbReference>
<comment type="similarity">
    <text evidence="1 4">Belongs to the glycosyl hydrolase 26 family.</text>
</comment>
<organism evidence="7 8">
    <name type="scientific">Ensifer adhaerens</name>
    <name type="common">Sinorhizobium morelense</name>
    <dbReference type="NCBI Taxonomy" id="106592"/>
    <lineage>
        <taxon>Bacteria</taxon>
        <taxon>Pseudomonadati</taxon>
        <taxon>Pseudomonadota</taxon>
        <taxon>Alphaproteobacteria</taxon>
        <taxon>Hyphomicrobiales</taxon>
        <taxon>Rhizobiaceae</taxon>
        <taxon>Sinorhizobium/Ensifer group</taxon>
        <taxon>Ensifer</taxon>
    </lineage>
</organism>
<feature type="active site" description="Nucleophile" evidence="4">
    <location>
        <position position="260"/>
    </location>
</feature>
<dbReference type="RefSeq" id="WP_060517455.1">
    <property type="nucleotide sequence ID" value="NZ_CAXURO020000001.1"/>
</dbReference>
<keyword evidence="2 4" id="KW-0378">Hydrolase</keyword>
<dbReference type="PANTHER" id="PTHR40079">
    <property type="entry name" value="MANNAN ENDO-1,4-BETA-MANNOSIDASE E-RELATED"/>
    <property type="match status" value="1"/>
</dbReference>
<feature type="chain" id="PRO_5040112572" evidence="5">
    <location>
        <begin position="29"/>
        <end position="318"/>
    </location>
</feature>